<evidence type="ECO:0000313" key="1">
    <source>
        <dbReference type="EMBL" id="OYO17783.1"/>
    </source>
</evidence>
<dbReference type="GO" id="GO:0008168">
    <property type="term" value="F:methyltransferase activity"/>
    <property type="evidence" value="ECO:0007669"/>
    <property type="project" value="UniProtKB-KW"/>
</dbReference>
<keyword evidence="1" id="KW-0489">Methyltransferase</keyword>
<keyword evidence="2" id="KW-1185">Reference proteome</keyword>
<dbReference type="Gene3D" id="1.10.340.30">
    <property type="entry name" value="Hypothetical protein, domain 2"/>
    <property type="match status" value="1"/>
</dbReference>
<gene>
    <name evidence="1" type="ORF">CGZ94_02585</name>
</gene>
<dbReference type="AlphaFoldDB" id="A0A255GTH3"/>
<dbReference type="RefSeq" id="WP_094402711.1">
    <property type="nucleotide sequence ID" value="NZ_NMVL01000022.1"/>
</dbReference>
<protein>
    <submittedName>
        <fullName evidence="1">DNA methylase</fullName>
    </submittedName>
</protein>
<dbReference type="OrthoDB" id="3078554at2"/>
<dbReference type="SUPFAM" id="SSF48150">
    <property type="entry name" value="DNA-glycosylase"/>
    <property type="match status" value="1"/>
</dbReference>
<dbReference type="GO" id="GO:0032259">
    <property type="term" value="P:methylation"/>
    <property type="evidence" value="ECO:0007669"/>
    <property type="project" value="UniProtKB-KW"/>
</dbReference>
<comment type="caution">
    <text evidence="1">The sequence shown here is derived from an EMBL/GenBank/DDBJ whole genome shotgun (WGS) entry which is preliminary data.</text>
</comment>
<proteinExistence type="predicted"/>
<reference evidence="1 2" key="1">
    <citation type="submission" date="2017-07" db="EMBL/GenBank/DDBJ databases">
        <title>Draft whole genome sequences of clinical Proprionibacteriaceae strains.</title>
        <authorList>
            <person name="Bernier A.-M."/>
            <person name="Bernard K."/>
            <person name="Domingo M.-C."/>
        </authorList>
    </citation>
    <scope>NUCLEOTIDE SEQUENCE [LARGE SCALE GENOMIC DNA]</scope>
    <source>
        <strain evidence="1 2">NML 030167</strain>
    </source>
</reference>
<keyword evidence="1" id="KW-0808">Transferase</keyword>
<dbReference type="EMBL" id="NMVO01000001">
    <property type="protein sequence ID" value="OYO17783.1"/>
    <property type="molecule type" value="Genomic_DNA"/>
</dbReference>
<dbReference type="InterPro" id="IPR011257">
    <property type="entry name" value="DNA_glycosylase"/>
</dbReference>
<accession>A0A255GTH3</accession>
<sequence>MAKQHGESDDDKARIGPADLGIDPAGGADDQLFKWLVACLLFANPISQEIAAAAFGALDRDGVLTPKRLAEADWQHLVDLLGEGHYKRYDESKARELIALGRDVQQRYDGRLATLPEGAGSRGAILDRLQEFTGIGPKAAEIFLRETGWQG</sequence>
<organism evidence="1 2">
    <name type="scientific">Enemella evansiae</name>
    <dbReference type="NCBI Taxonomy" id="2016499"/>
    <lineage>
        <taxon>Bacteria</taxon>
        <taxon>Bacillati</taxon>
        <taxon>Actinomycetota</taxon>
        <taxon>Actinomycetes</taxon>
        <taxon>Propionibacteriales</taxon>
        <taxon>Propionibacteriaceae</taxon>
        <taxon>Enemella</taxon>
    </lineage>
</organism>
<dbReference type="GO" id="GO:0006281">
    <property type="term" value="P:DNA repair"/>
    <property type="evidence" value="ECO:0007669"/>
    <property type="project" value="InterPro"/>
</dbReference>
<evidence type="ECO:0000313" key="2">
    <source>
        <dbReference type="Proteomes" id="UP000215896"/>
    </source>
</evidence>
<dbReference type="Proteomes" id="UP000215896">
    <property type="component" value="Unassembled WGS sequence"/>
</dbReference>
<name>A0A255GTH3_9ACTN</name>